<organism evidence="3 4">
    <name type="scientific">Microthlaspi erraticum</name>
    <dbReference type="NCBI Taxonomy" id="1685480"/>
    <lineage>
        <taxon>Eukaryota</taxon>
        <taxon>Viridiplantae</taxon>
        <taxon>Streptophyta</taxon>
        <taxon>Embryophyta</taxon>
        <taxon>Tracheophyta</taxon>
        <taxon>Spermatophyta</taxon>
        <taxon>Magnoliopsida</taxon>
        <taxon>eudicotyledons</taxon>
        <taxon>Gunneridae</taxon>
        <taxon>Pentapetalae</taxon>
        <taxon>rosids</taxon>
        <taxon>malvids</taxon>
        <taxon>Brassicales</taxon>
        <taxon>Brassicaceae</taxon>
        <taxon>Coluteocarpeae</taxon>
        <taxon>Microthlaspi</taxon>
    </lineage>
</organism>
<dbReference type="PANTHER" id="PTHR43383:SF2">
    <property type="entry name" value="AMIDOHYDROLASE 2 FAMILY PROTEIN"/>
    <property type="match status" value="1"/>
</dbReference>
<dbReference type="Pfam" id="PF07727">
    <property type="entry name" value="RVT_2"/>
    <property type="match status" value="1"/>
</dbReference>
<dbReference type="SUPFAM" id="SSF56672">
    <property type="entry name" value="DNA/RNA polymerases"/>
    <property type="match status" value="1"/>
</dbReference>
<dbReference type="EMBL" id="CACVBM020001254">
    <property type="protein sequence ID" value="CAA7041847.1"/>
    <property type="molecule type" value="Genomic_DNA"/>
</dbReference>
<proteinExistence type="predicted"/>
<dbReference type="OrthoDB" id="422928at2759"/>
<accession>A0A6D2JP00</accession>
<evidence type="ECO:0000313" key="4">
    <source>
        <dbReference type="Proteomes" id="UP000467841"/>
    </source>
</evidence>
<dbReference type="InterPro" id="IPR013103">
    <property type="entry name" value="RVT_2"/>
</dbReference>
<dbReference type="PANTHER" id="PTHR43383">
    <property type="entry name" value="NODULIN 6"/>
    <property type="match status" value="1"/>
</dbReference>
<evidence type="ECO:0000256" key="1">
    <source>
        <dbReference type="SAM" id="MobiDB-lite"/>
    </source>
</evidence>
<feature type="region of interest" description="Disordered" evidence="1">
    <location>
        <begin position="112"/>
        <end position="144"/>
    </location>
</feature>
<sequence length="482" mass="54412">MPTSSLRTWIVTPDGVSQGHFNLTPHSRLGLALIPNYNARPPFPVSHPRPPLARRPISARGPHPCPTAGHPSFNYSSPSTLNFGVTYRPLTEKISAVDDDYDLSLVTFVKDRGNELTPPESRTEEQDGSVSETASEPILAEQLGRGRRHCTSSTRLNEYITYSVRCENDNPALLSPHSNSTSSGMCIYPIANFVSCDRFSDSHTIFLAEITLREEPLYFKDAVQFEVWRKAMGFEVEALEATKTWSLTELPPGKKALASKWVYRIKYNSDGSIEHHKARLVVMGNFQEEGIDYDETFAPVVKMNTVRILLQVASARNWELHQMDVHNAFLHGDINEEIYMKPRPGFQPSNPNLVCKLNKSLYGLRQAPHCWFSKLSKALLAYGFVQCRKDYSLFTLVRGSTVLHILVYVDDLVINDSAVISQFKNYLNTCFRMKDLGLLKYFLGIEVYRGPDGIYLSQRKYCLDIFAECGLSGARLLDTPLE</sequence>
<protein>
    <recommendedName>
        <fullName evidence="2">Reverse transcriptase Ty1/copia-type domain-containing protein</fullName>
    </recommendedName>
</protein>
<reference evidence="3" key="1">
    <citation type="submission" date="2020-01" db="EMBL/GenBank/DDBJ databases">
        <authorList>
            <person name="Mishra B."/>
        </authorList>
    </citation>
    <scope>NUCLEOTIDE SEQUENCE [LARGE SCALE GENOMIC DNA]</scope>
</reference>
<evidence type="ECO:0000313" key="3">
    <source>
        <dbReference type="EMBL" id="CAA7041847.1"/>
    </source>
</evidence>
<keyword evidence="4" id="KW-1185">Reference proteome</keyword>
<dbReference type="AlphaFoldDB" id="A0A6D2JP00"/>
<gene>
    <name evidence="3" type="ORF">MERR_LOCUS29082</name>
</gene>
<name>A0A6D2JP00_9BRAS</name>
<evidence type="ECO:0000259" key="2">
    <source>
        <dbReference type="Pfam" id="PF07727"/>
    </source>
</evidence>
<dbReference type="InterPro" id="IPR043502">
    <property type="entry name" value="DNA/RNA_pol_sf"/>
</dbReference>
<feature type="domain" description="Reverse transcriptase Ty1/copia-type" evidence="2">
    <location>
        <begin position="243"/>
        <end position="481"/>
    </location>
</feature>
<dbReference type="Proteomes" id="UP000467841">
    <property type="component" value="Unassembled WGS sequence"/>
</dbReference>
<comment type="caution">
    <text evidence="3">The sequence shown here is derived from an EMBL/GenBank/DDBJ whole genome shotgun (WGS) entry which is preliminary data.</text>
</comment>